<organism evidence="2 3">
    <name type="scientific">Exophiala sideris</name>
    <dbReference type="NCBI Taxonomy" id="1016849"/>
    <lineage>
        <taxon>Eukaryota</taxon>
        <taxon>Fungi</taxon>
        <taxon>Dikarya</taxon>
        <taxon>Ascomycota</taxon>
        <taxon>Pezizomycotina</taxon>
        <taxon>Eurotiomycetes</taxon>
        <taxon>Chaetothyriomycetidae</taxon>
        <taxon>Chaetothyriales</taxon>
        <taxon>Herpotrichiellaceae</taxon>
        <taxon>Exophiala</taxon>
    </lineage>
</organism>
<evidence type="ECO:0000313" key="3">
    <source>
        <dbReference type="Proteomes" id="UP001345691"/>
    </source>
</evidence>
<dbReference type="EMBL" id="JAVRRF010000013">
    <property type="protein sequence ID" value="KAK5059041.1"/>
    <property type="molecule type" value="Genomic_DNA"/>
</dbReference>
<proteinExistence type="predicted"/>
<comment type="caution">
    <text evidence="2">The sequence shown here is derived from an EMBL/GenBank/DDBJ whole genome shotgun (WGS) entry which is preliminary data.</text>
</comment>
<reference evidence="2 3" key="1">
    <citation type="submission" date="2023-08" db="EMBL/GenBank/DDBJ databases">
        <title>Black Yeasts Isolated from many extreme environments.</title>
        <authorList>
            <person name="Coleine C."/>
            <person name="Stajich J.E."/>
            <person name="Selbmann L."/>
        </authorList>
    </citation>
    <scope>NUCLEOTIDE SEQUENCE [LARGE SCALE GENOMIC DNA]</scope>
    <source>
        <strain evidence="2 3">CCFEE 6328</strain>
    </source>
</reference>
<sequence>MLQSYAHGLGRNWKYIAKLKMTVSTYMRAANCSLNAKLTTPLIERNRTKKTRIDKGKKKNVQESEDSKGESQFLYYRQSRGVESA</sequence>
<dbReference type="Proteomes" id="UP001345691">
    <property type="component" value="Unassembled WGS sequence"/>
</dbReference>
<protein>
    <submittedName>
        <fullName evidence="2">Uncharacterized protein</fullName>
    </submittedName>
</protein>
<gene>
    <name evidence="2" type="ORF">LTR69_006330</name>
</gene>
<evidence type="ECO:0000313" key="2">
    <source>
        <dbReference type="EMBL" id="KAK5059041.1"/>
    </source>
</evidence>
<feature type="compositionally biased region" description="Basic residues" evidence="1">
    <location>
        <begin position="47"/>
        <end position="59"/>
    </location>
</feature>
<name>A0ABR0J8K6_9EURO</name>
<evidence type="ECO:0000256" key="1">
    <source>
        <dbReference type="SAM" id="MobiDB-lite"/>
    </source>
</evidence>
<feature type="compositionally biased region" description="Basic and acidic residues" evidence="1">
    <location>
        <begin position="60"/>
        <end position="69"/>
    </location>
</feature>
<keyword evidence="3" id="KW-1185">Reference proteome</keyword>
<feature type="region of interest" description="Disordered" evidence="1">
    <location>
        <begin position="46"/>
        <end position="72"/>
    </location>
</feature>
<accession>A0ABR0J8K6</accession>